<dbReference type="InterPro" id="IPR011047">
    <property type="entry name" value="Quinoprotein_ADH-like_sf"/>
</dbReference>
<evidence type="ECO:0000313" key="4">
    <source>
        <dbReference type="Proteomes" id="UP000236447"/>
    </source>
</evidence>
<feature type="domain" description="J" evidence="2">
    <location>
        <begin position="476"/>
        <end position="530"/>
    </location>
</feature>
<dbReference type="Gene3D" id="1.10.287.110">
    <property type="entry name" value="DnaJ domain"/>
    <property type="match status" value="1"/>
</dbReference>
<feature type="compositionally biased region" description="Polar residues" evidence="1">
    <location>
        <begin position="47"/>
        <end position="62"/>
    </location>
</feature>
<accession>A0A2I7K9P7</accession>
<evidence type="ECO:0000259" key="2">
    <source>
        <dbReference type="PROSITE" id="PS50076"/>
    </source>
</evidence>
<reference evidence="3 4" key="2">
    <citation type="journal article" date="2017" name="Genome Biol. Evol.">
        <title>Trajectories and Drivers of Genome Evolution in Surface-Associated Marine Phaeobacter.</title>
        <authorList>
            <person name="Freese H.M."/>
            <person name="Sikorski J."/>
            <person name="Bunk B."/>
            <person name="Scheuner C."/>
            <person name="Meier-Kolthoff J.P."/>
            <person name="Sproer C."/>
            <person name="Gram L."/>
            <person name="Overmann J."/>
        </authorList>
    </citation>
    <scope>NUCLEOTIDE SEQUENCE [LARGE SCALE GENOMIC DNA]</scope>
    <source>
        <strain evidence="3 4">P88</strain>
    </source>
</reference>
<reference evidence="3 4" key="1">
    <citation type="journal article" date="2017" name="Front. Microbiol.">
        <title>Phaeobacter piscinae sp. nov., a species of the Roseobacter group and potential aquaculture probiont.</title>
        <authorList>
            <person name="Sonnenschein E.C."/>
            <person name="Phippen C.B.W."/>
            <person name="Nielsen K.F."/>
            <person name="Mateiu R.V."/>
            <person name="Melchiorsen J."/>
            <person name="Gram L."/>
            <person name="Overmann J."/>
            <person name="Freese H.M."/>
        </authorList>
    </citation>
    <scope>NUCLEOTIDE SEQUENCE [LARGE SCALE GENOMIC DNA]</scope>
    <source>
        <strain evidence="3 4">P88</strain>
    </source>
</reference>
<dbReference type="SMART" id="SM00271">
    <property type="entry name" value="DnaJ"/>
    <property type="match status" value="1"/>
</dbReference>
<dbReference type="Proteomes" id="UP000236447">
    <property type="component" value="Chromosome"/>
</dbReference>
<name>A0A2I7K9P7_9RHOB</name>
<dbReference type="Pfam" id="PF00226">
    <property type="entry name" value="DnaJ"/>
    <property type="match status" value="1"/>
</dbReference>
<gene>
    <name evidence="3" type="ORF">PhaeoP88_01947</name>
</gene>
<dbReference type="CDD" id="cd06257">
    <property type="entry name" value="DnaJ"/>
    <property type="match status" value="1"/>
</dbReference>
<dbReference type="RefSeq" id="WP_199539411.1">
    <property type="nucleotide sequence ID" value="NZ_CP010725.1"/>
</dbReference>
<protein>
    <submittedName>
        <fullName evidence="3">DnaJ domain-containing protein</fullName>
    </submittedName>
</protein>
<evidence type="ECO:0000313" key="3">
    <source>
        <dbReference type="EMBL" id="AUQ99317.1"/>
    </source>
</evidence>
<dbReference type="AlphaFoldDB" id="A0A2I7K9P7"/>
<dbReference type="InterPro" id="IPR036869">
    <property type="entry name" value="J_dom_sf"/>
</dbReference>
<dbReference type="EMBL" id="CP010725">
    <property type="protein sequence ID" value="AUQ99317.1"/>
    <property type="molecule type" value="Genomic_DNA"/>
</dbReference>
<feature type="region of interest" description="Disordered" evidence="1">
    <location>
        <begin position="1"/>
        <end position="69"/>
    </location>
</feature>
<evidence type="ECO:0000256" key="1">
    <source>
        <dbReference type="SAM" id="MobiDB-lite"/>
    </source>
</evidence>
<dbReference type="InterPro" id="IPR001623">
    <property type="entry name" value="DnaJ_domain"/>
</dbReference>
<dbReference type="SUPFAM" id="SSF46565">
    <property type="entry name" value="Chaperone J-domain"/>
    <property type="match status" value="1"/>
</dbReference>
<sequence>MAGFLNRLFGRVPKDRTPSNPEILRNSPQPEKDIASSPKPGPKNAESDTSQQENLNYSQSDGSLPDQPYFTQMEHLRSGVTEKDYQKAAAAARASLPWVRKWLMDPRGSEDRLELSIPALSQGGTMMAFVGDKDGLMELRKLVQEFDYLEPFKDEAENHFIDMDLFNRIREAITAKPGLLQNRLKTELDVSDGRKISRLVAYLDKAGEIRRAKSGNTYALFMQGADMPDAAAATIYSEPTMPGSHRHEKRAAKAREINLRNVKFVPLPPSPPGWDHSVDLPRSVEDFEDPQGAWAQISVEKIDKENRPDPAFRKHYTTARGSISFDDLAKSKVSLGNAGAVVFSDTAGRMGMPSALVRDAAWISAHPDGEGFASRSRSGVLTVYDGDLDVDFETDLGLAPEVIANAARLDHTGAGAGLRCIALTPDRSRYMFTYIDEAWCISRDGKMVWGVRVPEFEPRTVDLGSIRVGTSSQISDALKTMSLEMPVSHEMIQKRYRELARKTHPDINPGGEEFMKDLNRSYELLTGIDPSELVGSNNASDGSVEVKFTMTYAGYPDRISEIAFSGSGDAALLATSSGRVIRVDGQGIPKVVYEIGAYPHRIIETEAYLYLKTFSRLYVLDNDKLVALEDCPVKCDFLVSKGLLLLVENKGIRVFTEDGRPLGIALTKSPIRRAYIDSTDLVIETRTQRARFSDIKDS</sequence>
<proteinExistence type="predicted"/>
<dbReference type="PROSITE" id="PS50076">
    <property type="entry name" value="DNAJ_2"/>
    <property type="match status" value="1"/>
</dbReference>
<organism evidence="3 4">
    <name type="scientific">Phaeobacter inhibens</name>
    <dbReference type="NCBI Taxonomy" id="221822"/>
    <lineage>
        <taxon>Bacteria</taxon>
        <taxon>Pseudomonadati</taxon>
        <taxon>Pseudomonadota</taxon>
        <taxon>Alphaproteobacteria</taxon>
        <taxon>Rhodobacterales</taxon>
        <taxon>Roseobacteraceae</taxon>
        <taxon>Phaeobacter</taxon>
    </lineage>
</organism>
<dbReference type="SUPFAM" id="SSF50998">
    <property type="entry name" value="Quinoprotein alcohol dehydrogenase-like"/>
    <property type="match status" value="1"/>
</dbReference>